<evidence type="ECO:0000313" key="1">
    <source>
        <dbReference type="EMBL" id="VEL33563.1"/>
    </source>
</evidence>
<evidence type="ECO:0008006" key="3">
    <source>
        <dbReference type="Google" id="ProtNLM"/>
    </source>
</evidence>
<dbReference type="AlphaFoldDB" id="A0A3S5C3V2"/>
<dbReference type="EMBL" id="CAAALY010246005">
    <property type="protein sequence ID" value="VEL33563.1"/>
    <property type="molecule type" value="Genomic_DNA"/>
</dbReference>
<evidence type="ECO:0000313" key="2">
    <source>
        <dbReference type="Proteomes" id="UP000784294"/>
    </source>
</evidence>
<keyword evidence="2" id="KW-1185">Reference proteome</keyword>
<comment type="caution">
    <text evidence="1">The sequence shown here is derived from an EMBL/GenBank/DDBJ whole genome shotgun (WGS) entry which is preliminary data.</text>
</comment>
<reference evidence="1" key="1">
    <citation type="submission" date="2018-11" db="EMBL/GenBank/DDBJ databases">
        <authorList>
            <consortium name="Pathogen Informatics"/>
        </authorList>
    </citation>
    <scope>NUCLEOTIDE SEQUENCE</scope>
</reference>
<proteinExistence type="predicted"/>
<protein>
    <recommendedName>
        <fullName evidence="3">RRM domain-containing protein</fullName>
    </recommendedName>
</protein>
<organism evidence="1 2">
    <name type="scientific">Protopolystoma xenopodis</name>
    <dbReference type="NCBI Taxonomy" id="117903"/>
    <lineage>
        <taxon>Eukaryota</taxon>
        <taxon>Metazoa</taxon>
        <taxon>Spiralia</taxon>
        <taxon>Lophotrochozoa</taxon>
        <taxon>Platyhelminthes</taxon>
        <taxon>Monogenea</taxon>
        <taxon>Polyopisthocotylea</taxon>
        <taxon>Polystomatidea</taxon>
        <taxon>Polystomatidae</taxon>
        <taxon>Protopolystoma</taxon>
    </lineage>
</organism>
<accession>A0A3S5C3V2</accession>
<name>A0A3S5C3V2_9PLAT</name>
<gene>
    <name evidence="1" type="ORF">PXEA_LOCUS27003</name>
</gene>
<sequence length="154" mass="17070">MLLFPHHLHYVAGEQVFVGGLPRHSTSKDIWSALQRHTPSVTEVHLVLEANESGSSKDVYRISDVQVSADAPTGFHNEPLTQESCPSRFDRASRRLAELSCRCCTETEVPQADCNQSTGRPGGAEFGLLLSRIETKNNIRLINKTRRVSDLAQS</sequence>
<dbReference type="Proteomes" id="UP000784294">
    <property type="component" value="Unassembled WGS sequence"/>
</dbReference>